<dbReference type="RefSeq" id="WP_271011001.1">
    <property type="nucleotide sequence ID" value="NZ_JAQIFT010000012.1"/>
</dbReference>
<keyword evidence="5 6" id="KW-0472">Membrane</keyword>
<sequence length="90" mass="9556">MEPSNLFVCLMGMGTVFACLICIILLCMLMSFLCQKVQPTHTPPAPTSSTPSASSSIPNHQEFVAAVSCAIAEDLGEEVSGIRIVSIKKL</sequence>
<name>A0AA42DJU2_9FIRM</name>
<proteinExistence type="predicted"/>
<keyword evidence="3 6" id="KW-0812">Transmembrane</keyword>
<dbReference type="Pfam" id="PF04277">
    <property type="entry name" value="OAD_gamma"/>
    <property type="match status" value="1"/>
</dbReference>
<protein>
    <submittedName>
        <fullName evidence="7">OadG family protein</fullName>
    </submittedName>
</protein>
<evidence type="ECO:0000256" key="3">
    <source>
        <dbReference type="ARBA" id="ARBA00022692"/>
    </source>
</evidence>
<dbReference type="InterPro" id="IPR005899">
    <property type="entry name" value="Na_pump_deCOase"/>
</dbReference>
<evidence type="ECO:0000313" key="7">
    <source>
        <dbReference type="EMBL" id="MDA3730342.1"/>
    </source>
</evidence>
<dbReference type="EMBL" id="JAQIFT010000012">
    <property type="protein sequence ID" value="MDA3730342.1"/>
    <property type="molecule type" value="Genomic_DNA"/>
</dbReference>
<evidence type="ECO:0000313" key="8">
    <source>
        <dbReference type="Proteomes" id="UP001169242"/>
    </source>
</evidence>
<keyword evidence="4 6" id="KW-1133">Transmembrane helix</keyword>
<dbReference type="GO" id="GO:0005886">
    <property type="term" value="C:plasma membrane"/>
    <property type="evidence" value="ECO:0007669"/>
    <property type="project" value="UniProtKB-SubCell"/>
</dbReference>
<feature type="transmembrane region" description="Helical" evidence="6">
    <location>
        <begin position="7"/>
        <end position="33"/>
    </location>
</feature>
<reference evidence="7" key="1">
    <citation type="journal article" date="2023" name="Int. J. Syst. Evol. Microbiol.">
        <title>&lt;i&gt;Holtiella tumoricola&lt;/i&gt; gen. nov. sp. nov., isolated from a human clinical sample.</title>
        <authorList>
            <person name="Allen-Vercoe E."/>
            <person name="Daigneault M.C."/>
            <person name="Vancuren S.J."/>
            <person name="Cochrane K."/>
            <person name="O'Neal L.L."/>
            <person name="Sankaranarayanan K."/>
            <person name="Lawson P.A."/>
        </authorList>
    </citation>
    <scope>NUCLEOTIDE SEQUENCE</scope>
    <source>
        <strain evidence="7">CC70A</strain>
    </source>
</reference>
<keyword evidence="8" id="KW-1185">Reference proteome</keyword>
<dbReference type="GO" id="GO:0015081">
    <property type="term" value="F:sodium ion transmembrane transporter activity"/>
    <property type="evidence" value="ECO:0007669"/>
    <property type="project" value="InterPro"/>
</dbReference>
<gene>
    <name evidence="7" type="ORF">PBV87_02335</name>
</gene>
<organism evidence="7 8">
    <name type="scientific">Holtiella tumoricola</name>
    <dbReference type="NCBI Taxonomy" id="3018743"/>
    <lineage>
        <taxon>Bacteria</taxon>
        <taxon>Bacillati</taxon>
        <taxon>Bacillota</taxon>
        <taxon>Clostridia</taxon>
        <taxon>Lachnospirales</taxon>
        <taxon>Cellulosilyticaceae</taxon>
        <taxon>Holtiella</taxon>
    </lineage>
</organism>
<evidence type="ECO:0000256" key="1">
    <source>
        <dbReference type="ARBA" id="ARBA00004236"/>
    </source>
</evidence>
<evidence type="ECO:0000256" key="2">
    <source>
        <dbReference type="ARBA" id="ARBA00022475"/>
    </source>
</evidence>
<dbReference type="AlphaFoldDB" id="A0AA42DJU2"/>
<keyword evidence="2" id="KW-1003">Cell membrane</keyword>
<accession>A0AA42DJU2</accession>
<comment type="caution">
    <text evidence="7">The sequence shown here is derived from an EMBL/GenBank/DDBJ whole genome shotgun (WGS) entry which is preliminary data.</text>
</comment>
<evidence type="ECO:0000256" key="6">
    <source>
        <dbReference type="SAM" id="Phobius"/>
    </source>
</evidence>
<dbReference type="GO" id="GO:0036376">
    <property type="term" value="P:sodium ion export across plasma membrane"/>
    <property type="evidence" value="ECO:0007669"/>
    <property type="project" value="InterPro"/>
</dbReference>
<comment type="subcellular location">
    <subcellularLocation>
        <location evidence="1">Cell membrane</location>
    </subcellularLocation>
</comment>
<evidence type="ECO:0000256" key="4">
    <source>
        <dbReference type="ARBA" id="ARBA00022989"/>
    </source>
</evidence>
<dbReference type="Proteomes" id="UP001169242">
    <property type="component" value="Unassembled WGS sequence"/>
</dbReference>
<evidence type="ECO:0000256" key="5">
    <source>
        <dbReference type="ARBA" id="ARBA00023136"/>
    </source>
</evidence>